<protein>
    <submittedName>
        <fullName evidence="5">Carboxyltransferase domain-containing protein</fullName>
    </submittedName>
</protein>
<organism evidence="5 6">
    <name type="scientific">Vibrio astriarenae</name>
    <dbReference type="NCBI Taxonomy" id="1481923"/>
    <lineage>
        <taxon>Bacteria</taxon>
        <taxon>Pseudomonadati</taxon>
        <taxon>Pseudomonadota</taxon>
        <taxon>Gammaproteobacteria</taxon>
        <taxon>Vibrionales</taxon>
        <taxon>Vibrionaceae</taxon>
        <taxon>Vibrio</taxon>
    </lineage>
</organism>
<dbReference type="Pfam" id="PF02682">
    <property type="entry name" value="CT_C_D"/>
    <property type="match status" value="1"/>
</dbReference>
<sequence>MNKKQIEFDWHLVSETAILFQFQLEPCRELSQLIGEVAHAVAVELSDTTMNVTLSHNTLLIDYLPYRVNEAYIVSTVHKHLSQLKETPEPFETIVVPAYYSPETGLDLAIYEEQGMSLKEVEQCHTEPTYYVSALGFAPGFAFLAGLNQELMLPRLTTPRVHVPKGSVAVADQFSAVYPSDSPGGWNVIARSPLSLFNLASTPHTLFSVGASVRFKPISKRAYLDFAEH</sequence>
<dbReference type="PANTHER" id="PTHR34698:SF2">
    <property type="entry name" value="5-OXOPROLINASE SUBUNIT B"/>
    <property type="match status" value="1"/>
</dbReference>
<evidence type="ECO:0000259" key="4">
    <source>
        <dbReference type="SMART" id="SM00796"/>
    </source>
</evidence>
<dbReference type="Proteomes" id="UP000464262">
    <property type="component" value="Chromosome 2"/>
</dbReference>
<keyword evidence="2" id="KW-0378">Hydrolase</keyword>
<dbReference type="KEGG" id="vas:GT360_17245"/>
<gene>
    <name evidence="5" type="ORF">GT360_17245</name>
</gene>
<evidence type="ECO:0000256" key="2">
    <source>
        <dbReference type="ARBA" id="ARBA00022801"/>
    </source>
</evidence>
<dbReference type="GO" id="GO:0005524">
    <property type="term" value="F:ATP binding"/>
    <property type="evidence" value="ECO:0007669"/>
    <property type="project" value="UniProtKB-KW"/>
</dbReference>
<dbReference type="GO" id="GO:0016740">
    <property type="term" value="F:transferase activity"/>
    <property type="evidence" value="ECO:0007669"/>
    <property type="project" value="UniProtKB-KW"/>
</dbReference>
<reference evidence="5 6" key="1">
    <citation type="submission" date="2020-01" db="EMBL/GenBank/DDBJ databases">
        <title>Whole genome and functional gene identification of agarase of Vibrio HN897.</title>
        <authorList>
            <person name="Liu Y."/>
            <person name="Zhao Z."/>
        </authorList>
    </citation>
    <scope>NUCLEOTIDE SEQUENCE [LARGE SCALE GENOMIC DNA]</scope>
    <source>
        <strain evidence="5 6">HN897</strain>
    </source>
</reference>
<dbReference type="EMBL" id="CP047476">
    <property type="protein sequence ID" value="QIA65291.1"/>
    <property type="molecule type" value="Genomic_DNA"/>
</dbReference>
<accession>A0A7Z2T6T3</accession>
<evidence type="ECO:0000256" key="3">
    <source>
        <dbReference type="ARBA" id="ARBA00022840"/>
    </source>
</evidence>
<proteinExistence type="predicted"/>
<keyword evidence="6" id="KW-1185">Reference proteome</keyword>
<feature type="domain" description="Carboxyltransferase" evidence="4">
    <location>
        <begin position="8"/>
        <end position="207"/>
    </location>
</feature>
<keyword evidence="3" id="KW-0067">ATP-binding</keyword>
<evidence type="ECO:0000256" key="1">
    <source>
        <dbReference type="ARBA" id="ARBA00022741"/>
    </source>
</evidence>
<dbReference type="RefSeq" id="WP_164650191.1">
    <property type="nucleotide sequence ID" value="NZ_CP047476.1"/>
</dbReference>
<keyword evidence="1" id="KW-0547">Nucleotide-binding</keyword>
<dbReference type="SMART" id="SM00796">
    <property type="entry name" value="AHS1"/>
    <property type="match status" value="1"/>
</dbReference>
<dbReference type="SUPFAM" id="SSF50891">
    <property type="entry name" value="Cyclophilin-like"/>
    <property type="match status" value="1"/>
</dbReference>
<dbReference type="InterPro" id="IPR029000">
    <property type="entry name" value="Cyclophilin-like_dom_sf"/>
</dbReference>
<dbReference type="Gene3D" id="2.40.100.10">
    <property type="entry name" value="Cyclophilin-like"/>
    <property type="match status" value="1"/>
</dbReference>
<evidence type="ECO:0000313" key="6">
    <source>
        <dbReference type="Proteomes" id="UP000464262"/>
    </source>
</evidence>
<dbReference type="InterPro" id="IPR010016">
    <property type="entry name" value="PxpB"/>
</dbReference>
<dbReference type="InterPro" id="IPR003833">
    <property type="entry name" value="CT_C_D"/>
</dbReference>
<evidence type="ECO:0000313" key="5">
    <source>
        <dbReference type="EMBL" id="QIA65291.1"/>
    </source>
</evidence>
<dbReference type="AlphaFoldDB" id="A0A7Z2T6T3"/>
<keyword evidence="5" id="KW-0808">Transferase</keyword>
<name>A0A7Z2T6T3_9VIBR</name>
<dbReference type="GO" id="GO:0016787">
    <property type="term" value="F:hydrolase activity"/>
    <property type="evidence" value="ECO:0007669"/>
    <property type="project" value="UniProtKB-KW"/>
</dbReference>
<dbReference type="PANTHER" id="PTHR34698">
    <property type="entry name" value="5-OXOPROLINASE SUBUNIT B"/>
    <property type="match status" value="1"/>
</dbReference>